<evidence type="ECO:0000256" key="4">
    <source>
        <dbReference type="ARBA" id="ARBA00022771"/>
    </source>
</evidence>
<evidence type="ECO:0000256" key="6">
    <source>
        <dbReference type="ARBA" id="ARBA00023242"/>
    </source>
</evidence>
<evidence type="ECO:0000256" key="1">
    <source>
        <dbReference type="ARBA" id="ARBA00004123"/>
    </source>
</evidence>
<dbReference type="VEuPathDB" id="VectorBase:ASTEI01735"/>
<dbReference type="InterPro" id="IPR012934">
    <property type="entry name" value="Znf_AD"/>
</dbReference>
<sequence length="411" mass="47369">MNQIIVCRVCASIDVPELDLVDIFVKHEEQERIADLLLELAGIKATVDDGFPRKCCTQCHSDLTHAVRVRRKCIESEEFIQASCDAASFVHFDDQSDNVSMTSIKAEQLSLYRCWECSIDFYNAEQLREHYESLHANAIHGWKSFGISEVSLFDSTDDEAPTRRVVAERKPVKQCYRCCGCPLVFDTLAELQQHSKTEHAPHAIEPTEDKPFQCEICYHTYTTKWGVVGHRSTKTMLNHQCAYCGALYGSIQRLRDHEHTHTNHSIDCNLCGKMFYKSTHLKRHQESVHVDPSLRKKYSCNVCGVRVNTTAYLKNHMKLHSSETPFACKLCGVSFKLKMYLHWHMIKHRGVHKCMECETAFKTQSELLDHSHVHEGTRQFGCNLCSGRYTTAKNLTKHMRQKHAQFKRKQV</sequence>
<evidence type="ECO:0000313" key="8">
    <source>
        <dbReference type="Proteomes" id="UP000076408"/>
    </source>
</evidence>
<keyword evidence="2" id="KW-0479">Metal-binding</keyword>
<proteinExistence type="predicted"/>
<dbReference type="SUPFAM" id="SSF57667">
    <property type="entry name" value="beta-beta-alpha zinc fingers"/>
    <property type="match status" value="4"/>
</dbReference>
<comment type="subcellular location">
    <subcellularLocation>
        <location evidence="1">Nucleus</location>
    </subcellularLocation>
</comment>
<dbReference type="Gene3D" id="3.30.160.60">
    <property type="entry name" value="Classic Zinc Finger"/>
    <property type="match status" value="5"/>
</dbReference>
<dbReference type="GO" id="GO:0005634">
    <property type="term" value="C:nucleus"/>
    <property type="evidence" value="ECO:0007669"/>
    <property type="project" value="UniProtKB-SubCell"/>
</dbReference>
<dbReference type="PROSITE" id="PS00028">
    <property type="entry name" value="ZINC_FINGER_C2H2_1"/>
    <property type="match status" value="6"/>
</dbReference>
<protein>
    <submittedName>
        <fullName evidence="7">Uncharacterized protein</fullName>
    </submittedName>
</protein>
<dbReference type="SMART" id="SM00868">
    <property type="entry name" value="zf-AD"/>
    <property type="match status" value="1"/>
</dbReference>
<dbReference type="VEuPathDB" id="VectorBase:ASTEI20_031478"/>
<dbReference type="InterPro" id="IPR050888">
    <property type="entry name" value="ZnF_C2H2-type_TF"/>
</dbReference>
<dbReference type="Gene3D" id="3.40.1800.20">
    <property type="match status" value="1"/>
</dbReference>
<dbReference type="InterPro" id="IPR036236">
    <property type="entry name" value="Znf_C2H2_sf"/>
</dbReference>
<dbReference type="GO" id="GO:0008270">
    <property type="term" value="F:zinc ion binding"/>
    <property type="evidence" value="ECO:0007669"/>
    <property type="project" value="UniProtKB-UniRule"/>
</dbReference>
<evidence type="ECO:0000256" key="3">
    <source>
        <dbReference type="ARBA" id="ARBA00022737"/>
    </source>
</evidence>
<dbReference type="PROSITE" id="PS51915">
    <property type="entry name" value="ZAD"/>
    <property type="match status" value="1"/>
</dbReference>
<keyword evidence="8" id="KW-1185">Reference proteome</keyword>
<dbReference type="STRING" id="30069.A0A182XZU9"/>
<accession>A0A182XZU9</accession>
<dbReference type="PROSITE" id="PS50157">
    <property type="entry name" value="ZINC_FINGER_C2H2_2"/>
    <property type="match status" value="7"/>
</dbReference>
<keyword evidence="4" id="KW-0863">Zinc-finger</keyword>
<dbReference type="EnsemblMetazoa" id="ASTEI01735-RA">
    <property type="protein sequence ID" value="ASTEI01735-PA"/>
    <property type="gene ID" value="ASTEI01735"/>
</dbReference>
<evidence type="ECO:0000313" key="7">
    <source>
        <dbReference type="EnsemblMetazoa" id="ASTEI01735-PA"/>
    </source>
</evidence>
<organism evidence="7 8">
    <name type="scientific">Anopheles stephensi</name>
    <name type="common">Indo-Pakistan malaria mosquito</name>
    <dbReference type="NCBI Taxonomy" id="30069"/>
    <lineage>
        <taxon>Eukaryota</taxon>
        <taxon>Metazoa</taxon>
        <taxon>Ecdysozoa</taxon>
        <taxon>Arthropoda</taxon>
        <taxon>Hexapoda</taxon>
        <taxon>Insecta</taxon>
        <taxon>Pterygota</taxon>
        <taxon>Neoptera</taxon>
        <taxon>Endopterygota</taxon>
        <taxon>Diptera</taxon>
        <taxon>Nematocera</taxon>
        <taxon>Culicoidea</taxon>
        <taxon>Culicidae</taxon>
        <taxon>Anophelinae</taxon>
        <taxon>Anopheles</taxon>
    </lineage>
</organism>
<keyword evidence="6" id="KW-0539">Nucleus</keyword>
<dbReference type="Pfam" id="PF07776">
    <property type="entry name" value="zf-AD"/>
    <property type="match status" value="1"/>
</dbReference>
<name>A0A182XZU9_ANOST</name>
<keyword evidence="5" id="KW-0862">Zinc</keyword>
<dbReference type="OMA" id="ECETHMA"/>
<reference evidence="8" key="1">
    <citation type="journal article" date="2014" name="Genome Biol.">
        <title>Genome analysis of a major urban malaria vector mosquito, Anopheles stephensi.</title>
        <authorList>
            <person name="Jiang X."/>
            <person name="Peery A."/>
            <person name="Hall A.B."/>
            <person name="Sharma A."/>
            <person name="Chen X.G."/>
            <person name="Waterhouse R.M."/>
            <person name="Komissarov A."/>
            <person name="Riehle M.M."/>
            <person name="Shouche Y."/>
            <person name="Sharakhova M.V."/>
            <person name="Lawson D."/>
            <person name="Pakpour N."/>
            <person name="Arensburger P."/>
            <person name="Davidson V.L."/>
            <person name="Eiglmeier K."/>
            <person name="Emrich S."/>
            <person name="George P."/>
            <person name="Kennedy R.C."/>
            <person name="Mane S.P."/>
            <person name="Maslen G."/>
            <person name="Oringanje C."/>
            <person name="Qi Y."/>
            <person name="Settlage R."/>
            <person name="Tojo M."/>
            <person name="Tubio J.M."/>
            <person name="Unger M.F."/>
            <person name="Wang B."/>
            <person name="Vernick K.D."/>
            <person name="Ribeiro J.M."/>
            <person name="James A.A."/>
            <person name="Michel K."/>
            <person name="Riehle M.A."/>
            <person name="Luckhart S."/>
            <person name="Sharakhov I.V."/>
            <person name="Tu Z."/>
        </authorList>
    </citation>
    <scope>NUCLEOTIDE SEQUENCE [LARGE SCALE GENOMIC DNA]</scope>
    <source>
        <strain evidence="8">Indian</strain>
    </source>
</reference>
<keyword evidence="3" id="KW-0677">Repeat</keyword>
<dbReference type="VEuPathDB" id="VectorBase:ASTE016491"/>
<evidence type="ECO:0000256" key="5">
    <source>
        <dbReference type="ARBA" id="ARBA00022833"/>
    </source>
</evidence>
<dbReference type="SUPFAM" id="SSF57716">
    <property type="entry name" value="Glucocorticoid receptor-like (DNA-binding domain)"/>
    <property type="match status" value="1"/>
</dbReference>
<dbReference type="Proteomes" id="UP000076408">
    <property type="component" value="Unassembled WGS sequence"/>
</dbReference>
<dbReference type="Pfam" id="PF00096">
    <property type="entry name" value="zf-C2H2"/>
    <property type="match status" value="5"/>
</dbReference>
<dbReference type="InterPro" id="IPR013087">
    <property type="entry name" value="Znf_C2H2_type"/>
</dbReference>
<reference evidence="7" key="2">
    <citation type="submission" date="2020-05" db="UniProtKB">
        <authorList>
            <consortium name="EnsemblMetazoa"/>
        </authorList>
    </citation>
    <scope>IDENTIFICATION</scope>
    <source>
        <strain evidence="7">Indian</strain>
    </source>
</reference>
<dbReference type="SMART" id="SM00355">
    <property type="entry name" value="ZnF_C2H2"/>
    <property type="match status" value="9"/>
</dbReference>
<dbReference type="AlphaFoldDB" id="A0A182XZU9"/>
<evidence type="ECO:0000256" key="2">
    <source>
        <dbReference type="ARBA" id="ARBA00022723"/>
    </source>
</evidence>
<dbReference type="PANTHER" id="PTHR24406">
    <property type="entry name" value="TRANSCRIPTIONAL REPRESSOR CTCFL-RELATED"/>
    <property type="match status" value="1"/>
</dbReference>